<sequence>MPTVMDVVKPLPGILTFTYEDVNTMLNFQQLWIELVVWMRDYFKSTLENNPNQAAVENRLFGDLPMDFYTEFSKYFSPEISQQFLNLLTKMITINIDLVNGYKNNDDAALDASTKQWYQTADEMAAFLASINPYWNKEIISEFLDDYIKFKIQEIIAFLNGNYEMETRIFDDLENKAIELAAYMSTGMILMQRPPQYELPPESAASVQSRNSLGGDHNECTG</sequence>
<organism evidence="1 2">
    <name type="scientific">Anoxybacterium hadale</name>
    <dbReference type="NCBI Taxonomy" id="3408580"/>
    <lineage>
        <taxon>Bacteria</taxon>
        <taxon>Bacillati</taxon>
        <taxon>Bacillota</taxon>
        <taxon>Clostridia</taxon>
        <taxon>Peptostreptococcales</taxon>
        <taxon>Anaerovoracaceae</taxon>
        <taxon>Anoxybacterium</taxon>
    </lineage>
</organism>
<evidence type="ECO:0000313" key="2">
    <source>
        <dbReference type="Proteomes" id="UP000594014"/>
    </source>
</evidence>
<accession>A0ACD1ACN0</accession>
<evidence type="ECO:0000313" key="1">
    <source>
        <dbReference type="EMBL" id="QOX64250.1"/>
    </source>
</evidence>
<proteinExistence type="predicted"/>
<keyword evidence="2" id="KW-1185">Reference proteome</keyword>
<dbReference type="EMBL" id="CP042469">
    <property type="protein sequence ID" value="QOX64250.1"/>
    <property type="molecule type" value="Genomic_DNA"/>
</dbReference>
<dbReference type="Proteomes" id="UP000594014">
    <property type="component" value="Chromosome"/>
</dbReference>
<name>A0ACD1ACN0_9FIRM</name>
<protein>
    <submittedName>
        <fullName evidence="1">Uncharacterized protein</fullName>
    </submittedName>
</protein>
<reference evidence="1" key="1">
    <citation type="submission" date="2019-08" db="EMBL/GenBank/DDBJ databases">
        <title>Genome sequence of Clostridiales bacterium MT110.</title>
        <authorList>
            <person name="Cao J."/>
        </authorList>
    </citation>
    <scope>NUCLEOTIDE SEQUENCE</scope>
    <source>
        <strain evidence="1">MT110</strain>
    </source>
</reference>
<gene>
    <name evidence="1" type="ORF">FRZ06_13325</name>
</gene>